<dbReference type="Gene3D" id="3.30.50.10">
    <property type="entry name" value="Erythroid Transcription Factor GATA-1, subunit A"/>
    <property type="match status" value="1"/>
</dbReference>
<dbReference type="Pfam" id="PF00105">
    <property type="entry name" value="zf-C4"/>
    <property type="match status" value="1"/>
</dbReference>
<dbReference type="InterPro" id="IPR000536">
    <property type="entry name" value="Nucl_hrmn_rcpt_lig-bd"/>
</dbReference>
<dbReference type="FunFam" id="3.30.50.10:FF:000006">
    <property type="entry name" value="Nuclear receptor subfamily 5 group A member"/>
    <property type="match status" value="1"/>
</dbReference>
<dbReference type="GO" id="GO:0003700">
    <property type="term" value="F:DNA-binding transcription factor activity"/>
    <property type="evidence" value="ECO:0007669"/>
    <property type="project" value="InterPro"/>
</dbReference>
<feature type="domain" description="NR LBD" evidence="12">
    <location>
        <begin position="181"/>
        <end position="404"/>
    </location>
</feature>
<keyword evidence="2 10" id="KW-0479">Metal-binding</keyword>
<dbReference type="GO" id="GO:0005634">
    <property type="term" value="C:nucleus"/>
    <property type="evidence" value="ECO:0007669"/>
    <property type="project" value="UniProtKB-SubCell"/>
</dbReference>
<evidence type="ECO:0000256" key="4">
    <source>
        <dbReference type="ARBA" id="ARBA00022833"/>
    </source>
</evidence>
<feature type="domain" description="Nuclear receptor" evidence="11">
    <location>
        <begin position="56"/>
        <end position="131"/>
    </location>
</feature>
<evidence type="ECO:0000259" key="12">
    <source>
        <dbReference type="PROSITE" id="PS51843"/>
    </source>
</evidence>
<dbReference type="SUPFAM" id="SSF57716">
    <property type="entry name" value="Glucocorticoid receptor-like (DNA-binding domain)"/>
    <property type="match status" value="1"/>
</dbReference>
<organism evidence="13 14">
    <name type="scientific">Adineta ricciae</name>
    <name type="common">Rotifer</name>
    <dbReference type="NCBI Taxonomy" id="249248"/>
    <lineage>
        <taxon>Eukaryota</taxon>
        <taxon>Metazoa</taxon>
        <taxon>Spiralia</taxon>
        <taxon>Gnathifera</taxon>
        <taxon>Rotifera</taxon>
        <taxon>Eurotatoria</taxon>
        <taxon>Bdelloidea</taxon>
        <taxon>Adinetida</taxon>
        <taxon>Adinetidae</taxon>
        <taxon>Adineta</taxon>
    </lineage>
</organism>
<sequence>MMTIRFIPLQLGQLLTCCGRSTFLQLHFLVFYLDNVTSLMASSSPARMIPTQRRHVSLCSVCGDKASGKHYGVMSCDGCRGFFKRSVRRRIEYKCKGDSRCQVDVSRRNQCQACRFQRCLAVKMKPNAVQNERAPRLPSKRVLPTASLPRTQCWTPPTVGYVAKSPSVTLPIDFRNISTTNTSSPIWPTARMYPPQQSFNLSKCSTSPDVSNNDETHSSLEENSLRIHCETASYVLLESVRWIYSVPSFKQLNEYDQWALIEQSWPLLFLLTSAETKKFLDQNDVDVMDEDNQYTSFQTIIKEINRHTLDQTEYALVKLILVFNNPTNVQPQDRLLIDKYRNDALFMLTDYTSDLKYRRIAELLLLLSNLPEKVKEICLEKLFFQHLLDRISMKNLLHNIIRHFCTFTR</sequence>
<dbReference type="SMART" id="SM00430">
    <property type="entry name" value="HOLI"/>
    <property type="match status" value="1"/>
</dbReference>
<dbReference type="PRINTS" id="PR00398">
    <property type="entry name" value="STRDHORMONER"/>
</dbReference>
<comment type="caution">
    <text evidence="13">The sequence shown here is derived from an EMBL/GenBank/DDBJ whole genome shotgun (WGS) entry which is preliminary data.</text>
</comment>
<keyword evidence="8 10" id="KW-0675">Receptor</keyword>
<keyword evidence="14" id="KW-1185">Reference proteome</keyword>
<evidence type="ECO:0000313" key="13">
    <source>
        <dbReference type="EMBL" id="CAF1244563.1"/>
    </source>
</evidence>
<evidence type="ECO:0000256" key="3">
    <source>
        <dbReference type="ARBA" id="ARBA00022771"/>
    </source>
</evidence>
<name>A0A814ZPD4_ADIRI</name>
<comment type="subcellular location">
    <subcellularLocation>
        <location evidence="1 10">Nucleus</location>
    </subcellularLocation>
</comment>
<keyword evidence="3 10" id="KW-0863">Zinc-finger</keyword>
<proteinExistence type="inferred from homology"/>
<evidence type="ECO:0000313" key="14">
    <source>
        <dbReference type="Proteomes" id="UP000663828"/>
    </source>
</evidence>
<dbReference type="Gene3D" id="1.10.565.10">
    <property type="entry name" value="Retinoid X Receptor"/>
    <property type="match status" value="1"/>
</dbReference>
<dbReference type="CDD" id="cd07164">
    <property type="entry name" value="NR_DBD_PNR_like_1"/>
    <property type="match status" value="1"/>
</dbReference>
<dbReference type="PROSITE" id="PS00031">
    <property type="entry name" value="NUCLEAR_REC_DBD_1"/>
    <property type="match status" value="1"/>
</dbReference>
<dbReference type="PROSITE" id="PS51030">
    <property type="entry name" value="NUCLEAR_REC_DBD_2"/>
    <property type="match status" value="1"/>
</dbReference>
<evidence type="ECO:0000256" key="6">
    <source>
        <dbReference type="ARBA" id="ARBA00023125"/>
    </source>
</evidence>
<evidence type="ECO:0000256" key="5">
    <source>
        <dbReference type="ARBA" id="ARBA00023015"/>
    </source>
</evidence>
<reference evidence="13" key="1">
    <citation type="submission" date="2021-02" db="EMBL/GenBank/DDBJ databases">
        <authorList>
            <person name="Nowell W R."/>
        </authorList>
    </citation>
    <scope>NUCLEOTIDE SEQUENCE</scope>
</reference>
<evidence type="ECO:0000256" key="2">
    <source>
        <dbReference type="ARBA" id="ARBA00022723"/>
    </source>
</evidence>
<evidence type="ECO:0000256" key="9">
    <source>
        <dbReference type="ARBA" id="ARBA00023242"/>
    </source>
</evidence>
<dbReference type="SMART" id="SM00399">
    <property type="entry name" value="ZnF_C4"/>
    <property type="match status" value="1"/>
</dbReference>
<evidence type="ECO:0000259" key="11">
    <source>
        <dbReference type="PROSITE" id="PS51030"/>
    </source>
</evidence>
<keyword evidence="4 10" id="KW-0862">Zinc</keyword>
<dbReference type="GO" id="GO:0008270">
    <property type="term" value="F:zinc ion binding"/>
    <property type="evidence" value="ECO:0007669"/>
    <property type="project" value="UniProtKB-KW"/>
</dbReference>
<dbReference type="Proteomes" id="UP000663828">
    <property type="component" value="Unassembled WGS sequence"/>
</dbReference>
<evidence type="ECO:0000256" key="8">
    <source>
        <dbReference type="ARBA" id="ARBA00023170"/>
    </source>
</evidence>
<dbReference type="InterPro" id="IPR001628">
    <property type="entry name" value="Znf_hrmn_rcpt"/>
</dbReference>
<gene>
    <name evidence="13" type="ORF">XAT740_LOCUS25921</name>
</gene>
<dbReference type="SUPFAM" id="SSF48508">
    <property type="entry name" value="Nuclear receptor ligand-binding domain"/>
    <property type="match status" value="1"/>
</dbReference>
<dbReference type="GO" id="GO:0043565">
    <property type="term" value="F:sequence-specific DNA binding"/>
    <property type="evidence" value="ECO:0007669"/>
    <property type="project" value="InterPro"/>
</dbReference>
<keyword evidence="5 10" id="KW-0805">Transcription regulation</keyword>
<evidence type="ECO:0000256" key="10">
    <source>
        <dbReference type="RuleBase" id="RU004334"/>
    </source>
</evidence>
<evidence type="ECO:0000256" key="7">
    <source>
        <dbReference type="ARBA" id="ARBA00023163"/>
    </source>
</evidence>
<accession>A0A814ZPD4</accession>
<dbReference type="InterPro" id="IPR050274">
    <property type="entry name" value="Nuclear_hormone_rcpt_NR2"/>
</dbReference>
<dbReference type="PRINTS" id="PR00047">
    <property type="entry name" value="STROIDFINGER"/>
</dbReference>
<keyword evidence="9 10" id="KW-0539">Nucleus</keyword>
<comment type="similarity">
    <text evidence="10">Belongs to the nuclear hormone receptor family.</text>
</comment>
<keyword evidence="6 10" id="KW-0238">DNA-binding</keyword>
<evidence type="ECO:0000256" key="1">
    <source>
        <dbReference type="ARBA" id="ARBA00004123"/>
    </source>
</evidence>
<dbReference type="PROSITE" id="PS51843">
    <property type="entry name" value="NR_LBD"/>
    <property type="match status" value="1"/>
</dbReference>
<dbReference type="EMBL" id="CAJNOR010002077">
    <property type="protein sequence ID" value="CAF1244563.1"/>
    <property type="molecule type" value="Genomic_DNA"/>
</dbReference>
<dbReference type="Pfam" id="PF00104">
    <property type="entry name" value="Hormone_recep"/>
    <property type="match status" value="1"/>
</dbReference>
<dbReference type="InterPro" id="IPR013088">
    <property type="entry name" value="Znf_NHR/GATA"/>
</dbReference>
<dbReference type="PANTHER" id="PTHR24083">
    <property type="entry name" value="NUCLEAR HORMONE RECEPTOR"/>
    <property type="match status" value="1"/>
</dbReference>
<dbReference type="AlphaFoldDB" id="A0A814ZPD4"/>
<dbReference type="InterPro" id="IPR001723">
    <property type="entry name" value="Nuclear_hrmn_rcpt"/>
</dbReference>
<keyword evidence="7 10" id="KW-0804">Transcription</keyword>
<protein>
    <submittedName>
        <fullName evidence="13">Uncharacterized protein</fullName>
    </submittedName>
</protein>
<dbReference type="InterPro" id="IPR035500">
    <property type="entry name" value="NHR-like_dom_sf"/>
</dbReference>